<feature type="transmembrane region" description="Helical" evidence="1">
    <location>
        <begin position="264"/>
        <end position="284"/>
    </location>
</feature>
<dbReference type="Pfam" id="PF00487">
    <property type="entry name" value="FA_desaturase"/>
    <property type="match status" value="1"/>
</dbReference>
<dbReference type="GO" id="GO:0006629">
    <property type="term" value="P:lipid metabolic process"/>
    <property type="evidence" value="ECO:0007669"/>
    <property type="project" value="InterPro"/>
</dbReference>
<evidence type="ECO:0000313" key="4">
    <source>
        <dbReference type="Proteomes" id="UP001150538"/>
    </source>
</evidence>
<keyword evidence="4" id="KW-1185">Reference proteome</keyword>
<dbReference type="AlphaFoldDB" id="A0A9W8DVA1"/>
<dbReference type="OrthoDB" id="1461976at2759"/>
<evidence type="ECO:0000259" key="2">
    <source>
        <dbReference type="Pfam" id="PF00487"/>
    </source>
</evidence>
<feature type="transmembrane region" description="Helical" evidence="1">
    <location>
        <begin position="117"/>
        <end position="137"/>
    </location>
</feature>
<gene>
    <name evidence="3" type="ORF">H4219_001537</name>
</gene>
<reference evidence="3" key="1">
    <citation type="submission" date="2022-07" db="EMBL/GenBank/DDBJ databases">
        <title>Phylogenomic reconstructions and comparative analyses of Kickxellomycotina fungi.</title>
        <authorList>
            <person name="Reynolds N.K."/>
            <person name="Stajich J.E."/>
            <person name="Barry K."/>
            <person name="Grigoriev I.V."/>
            <person name="Crous P."/>
            <person name="Smith M.E."/>
        </authorList>
    </citation>
    <scope>NUCLEOTIDE SEQUENCE</scope>
    <source>
        <strain evidence="3">NBRC 100468</strain>
    </source>
</reference>
<evidence type="ECO:0000313" key="3">
    <source>
        <dbReference type="EMBL" id="KAJ1920164.1"/>
    </source>
</evidence>
<feature type="transmembrane region" description="Helical" evidence="1">
    <location>
        <begin position="85"/>
        <end position="105"/>
    </location>
</feature>
<keyword evidence="1" id="KW-0472">Membrane</keyword>
<dbReference type="PANTHER" id="PTHR32100">
    <property type="entry name" value="OMEGA-6 FATTY ACID DESATURASE, CHLOROPLASTIC"/>
    <property type="match status" value="1"/>
</dbReference>
<feature type="transmembrane region" description="Helical" evidence="1">
    <location>
        <begin position="237"/>
        <end position="258"/>
    </location>
</feature>
<keyword evidence="1" id="KW-0812">Transmembrane</keyword>
<dbReference type="InterPro" id="IPR012171">
    <property type="entry name" value="Fatty_acid_desaturase"/>
</dbReference>
<dbReference type="EMBL" id="JANBPU010000017">
    <property type="protein sequence ID" value="KAJ1920164.1"/>
    <property type="molecule type" value="Genomic_DNA"/>
</dbReference>
<dbReference type="Proteomes" id="UP001150538">
    <property type="component" value="Unassembled WGS sequence"/>
</dbReference>
<sequence length="401" mass="45835">MNAKLQDQKVTIKTYKGLPVNYNETYVPPDFTIKELRDCVPAHCFKRDTLKSFSYVFADLAGIAALGYLATFIDSHLPSLLRIPAWCLYWVAQGIVGTGIWVIGHECGHGSFSATRWVNNVTGMVLHSALLVPFFSWKITHSNHHKATNNLVRDEVFVPKHRREANVPSHVQSTPSWFDETLFEETPIYHIYQAITQTFFGWQVYLFTNVTGPKYARGSSHFDPNAPLFKPHQYYQIVMSVVGVLFTLGVLVVASYLTSASAVIKFYGVPYMFVHGWLVTITFLQHTDPAVPYYTEKEWNFVRGALCTIDRDYGWLLNTCFHHITDTHVAHHLFSQMPHYNALEATEHIKKKLGKYYNFDDTNFAVAVYENIKKCKFVDGDGDVLFYHNASKLPKGVTKQE</sequence>
<feature type="domain" description="Fatty acid desaturase" evidence="2">
    <location>
        <begin position="85"/>
        <end position="357"/>
    </location>
</feature>
<comment type="caution">
    <text evidence="3">The sequence shown here is derived from an EMBL/GenBank/DDBJ whole genome shotgun (WGS) entry which is preliminary data.</text>
</comment>
<dbReference type="CDD" id="cd03507">
    <property type="entry name" value="Delta12-FADS-like"/>
    <property type="match status" value="1"/>
</dbReference>
<organism evidence="3 4">
    <name type="scientific">Mycoemilia scoparia</name>
    <dbReference type="NCBI Taxonomy" id="417184"/>
    <lineage>
        <taxon>Eukaryota</taxon>
        <taxon>Fungi</taxon>
        <taxon>Fungi incertae sedis</taxon>
        <taxon>Zoopagomycota</taxon>
        <taxon>Kickxellomycotina</taxon>
        <taxon>Kickxellomycetes</taxon>
        <taxon>Kickxellales</taxon>
        <taxon>Kickxellaceae</taxon>
        <taxon>Mycoemilia</taxon>
    </lineage>
</organism>
<name>A0A9W8DVA1_9FUNG</name>
<keyword evidence="1" id="KW-1133">Transmembrane helix</keyword>
<evidence type="ECO:0000256" key="1">
    <source>
        <dbReference type="SAM" id="Phobius"/>
    </source>
</evidence>
<feature type="transmembrane region" description="Helical" evidence="1">
    <location>
        <begin position="53"/>
        <end position="73"/>
    </location>
</feature>
<proteinExistence type="predicted"/>
<dbReference type="InterPro" id="IPR005804">
    <property type="entry name" value="FA_desaturase_dom"/>
</dbReference>
<protein>
    <recommendedName>
        <fullName evidence="2">Fatty acid desaturase domain-containing protein</fullName>
    </recommendedName>
</protein>
<dbReference type="GO" id="GO:0016491">
    <property type="term" value="F:oxidoreductase activity"/>
    <property type="evidence" value="ECO:0007669"/>
    <property type="project" value="InterPro"/>
</dbReference>
<accession>A0A9W8DVA1</accession>